<dbReference type="EMBL" id="JABBGA010000007">
    <property type="protein sequence ID" value="NML26282.1"/>
    <property type="molecule type" value="Genomic_DNA"/>
</dbReference>
<protein>
    <submittedName>
        <fullName evidence="5">Alkene reductase</fullName>
    </submittedName>
</protein>
<accession>A0A848G516</accession>
<comment type="similarity">
    <text evidence="2">Belongs to the NADH:flavin oxidoreductase/NADH oxidase family.</text>
</comment>
<gene>
    <name evidence="5" type="ORF">HHL15_11065</name>
</gene>
<evidence type="ECO:0000256" key="1">
    <source>
        <dbReference type="ARBA" id="ARBA00001917"/>
    </source>
</evidence>
<dbReference type="SUPFAM" id="SSF51395">
    <property type="entry name" value="FMN-linked oxidoreductases"/>
    <property type="match status" value="1"/>
</dbReference>
<keyword evidence="6" id="KW-1185">Reference proteome</keyword>
<dbReference type="PANTHER" id="PTHR22893:SF135">
    <property type="entry name" value="NAD(P)H:FLAVIN OXIDOREDUCTASE SYE2"/>
    <property type="match status" value="1"/>
</dbReference>
<dbReference type="AlphaFoldDB" id="A0A848G516"/>
<proteinExistence type="inferred from homology"/>
<keyword evidence="3" id="KW-0560">Oxidoreductase</keyword>
<dbReference type="PANTHER" id="PTHR22893">
    <property type="entry name" value="NADH OXIDOREDUCTASE-RELATED"/>
    <property type="match status" value="1"/>
</dbReference>
<dbReference type="InterPro" id="IPR001155">
    <property type="entry name" value="OxRdtase_FMN_N"/>
</dbReference>
<dbReference type="InterPro" id="IPR013785">
    <property type="entry name" value="Aldolase_TIM"/>
</dbReference>
<evidence type="ECO:0000256" key="3">
    <source>
        <dbReference type="ARBA" id="ARBA00023002"/>
    </source>
</evidence>
<dbReference type="GO" id="GO:0016628">
    <property type="term" value="F:oxidoreductase activity, acting on the CH-CH group of donors, NAD or NADP as acceptor"/>
    <property type="evidence" value="ECO:0007669"/>
    <property type="project" value="UniProtKB-ARBA"/>
</dbReference>
<evidence type="ECO:0000259" key="4">
    <source>
        <dbReference type="Pfam" id="PF00724"/>
    </source>
</evidence>
<dbReference type="Proteomes" id="UP000580043">
    <property type="component" value="Unassembled WGS sequence"/>
</dbReference>
<organism evidence="5 6">
    <name type="scientific">Zoogloea dura</name>
    <dbReference type="NCBI Taxonomy" id="2728840"/>
    <lineage>
        <taxon>Bacteria</taxon>
        <taxon>Pseudomonadati</taxon>
        <taxon>Pseudomonadota</taxon>
        <taxon>Betaproteobacteria</taxon>
        <taxon>Rhodocyclales</taxon>
        <taxon>Zoogloeaceae</taxon>
        <taxon>Zoogloea</taxon>
    </lineage>
</organism>
<comment type="caution">
    <text evidence="5">The sequence shown here is derived from an EMBL/GenBank/DDBJ whole genome shotgun (WGS) entry which is preliminary data.</text>
</comment>
<dbReference type="CDD" id="cd02933">
    <property type="entry name" value="OYE_like_FMN"/>
    <property type="match status" value="1"/>
</dbReference>
<dbReference type="GO" id="GO:0010181">
    <property type="term" value="F:FMN binding"/>
    <property type="evidence" value="ECO:0007669"/>
    <property type="project" value="InterPro"/>
</dbReference>
<dbReference type="GO" id="GO:0005829">
    <property type="term" value="C:cytosol"/>
    <property type="evidence" value="ECO:0007669"/>
    <property type="project" value="UniProtKB-ARBA"/>
</dbReference>
<dbReference type="InterPro" id="IPR045247">
    <property type="entry name" value="Oye-like"/>
</dbReference>
<evidence type="ECO:0000256" key="2">
    <source>
        <dbReference type="ARBA" id="ARBA00005979"/>
    </source>
</evidence>
<feature type="domain" description="NADH:flavin oxidoreductase/NADH oxidase N-terminal" evidence="4">
    <location>
        <begin position="5"/>
        <end position="341"/>
    </location>
</feature>
<sequence>MNTPLFQPLTLGNITLPNRIVMPPLTRARAAQPGNVPTAMNAAYYAERASAGLIIAEATDISAAAKGYSLTPGIHTAEQIAGWRQVTDAVHAAGGHIFLQIWHCGRMSHPDLHGGARTVGPSEVAFPGQIWLAGPDGKGGMVDCPVPRALDIREIPPIVADFRQAALNAIEAGFDGVEIHAANSYLIDQFLRTTSNLRDDAYGGSREKRLRFLFEVVDAVAGAIGAARTGVRLSPRNRARGMDCPDSLPTALEAAARLHQRGVAYLHFNEPEENPPSAEAGAFHRDLRAAFPGPVIVAGGYTAARGAAVIDQGHADLVAFGRPFIANPDLPARLAHGWPLNPPEPATFFGGNAAGYTTYPAYAGTAEEAPA</sequence>
<evidence type="ECO:0000313" key="5">
    <source>
        <dbReference type="EMBL" id="NML26282.1"/>
    </source>
</evidence>
<dbReference type="Gene3D" id="3.20.20.70">
    <property type="entry name" value="Aldolase class I"/>
    <property type="match status" value="1"/>
</dbReference>
<dbReference type="Pfam" id="PF00724">
    <property type="entry name" value="Oxidored_FMN"/>
    <property type="match status" value="1"/>
</dbReference>
<evidence type="ECO:0000313" key="6">
    <source>
        <dbReference type="Proteomes" id="UP000580043"/>
    </source>
</evidence>
<dbReference type="FunFam" id="3.20.20.70:FF:000059">
    <property type="entry name" value="N-ethylmaleimide reductase, FMN-linked"/>
    <property type="match status" value="1"/>
</dbReference>
<comment type="cofactor">
    <cofactor evidence="1">
        <name>FMN</name>
        <dbReference type="ChEBI" id="CHEBI:58210"/>
    </cofactor>
</comment>
<reference evidence="5 6" key="1">
    <citation type="submission" date="2020-04" db="EMBL/GenBank/DDBJ databases">
        <title>Zoogloea sp. G-4-1-14 isolated from soil.</title>
        <authorList>
            <person name="Dahal R.H."/>
        </authorList>
    </citation>
    <scope>NUCLEOTIDE SEQUENCE [LARGE SCALE GENOMIC DNA]</scope>
    <source>
        <strain evidence="5 6">G-4-1-14</strain>
    </source>
</reference>
<dbReference type="RefSeq" id="WP_169145818.1">
    <property type="nucleotide sequence ID" value="NZ_JABBGA010000007.1"/>
</dbReference>
<name>A0A848G516_9RHOO</name>